<dbReference type="OrthoDB" id="9782418at2"/>
<dbReference type="NCBIfam" id="TIGR01475">
    <property type="entry name" value="ubiA_other"/>
    <property type="match status" value="1"/>
</dbReference>
<dbReference type="EMBL" id="NPDY01000020">
    <property type="protein sequence ID" value="PJZ68550.1"/>
    <property type="molecule type" value="Genomic_DNA"/>
</dbReference>
<dbReference type="FunFam" id="1.20.120.1780:FF:000001">
    <property type="entry name" value="4-hydroxybenzoate octaprenyltransferase"/>
    <property type="match status" value="1"/>
</dbReference>
<dbReference type="GO" id="GO:0005886">
    <property type="term" value="C:plasma membrane"/>
    <property type="evidence" value="ECO:0007669"/>
    <property type="project" value="TreeGrafter"/>
</dbReference>
<evidence type="ECO:0000256" key="1">
    <source>
        <dbReference type="ARBA" id="ARBA00001946"/>
    </source>
</evidence>
<organism evidence="14 16">
    <name type="scientific">Leptospira perolatii</name>
    <dbReference type="NCBI Taxonomy" id="2023191"/>
    <lineage>
        <taxon>Bacteria</taxon>
        <taxon>Pseudomonadati</taxon>
        <taxon>Spirochaetota</taxon>
        <taxon>Spirochaetia</taxon>
        <taxon>Leptospirales</taxon>
        <taxon>Leptospiraceae</taxon>
        <taxon>Leptospira</taxon>
    </lineage>
</organism>
<feature type="transmembrane region" description="Helical" evidence="12">
    <location>
        <begin position="21"/>
        <end position="39"/>
    </location>
</feature>
<evidence type="ECO:0000256" key="3">
    <source>
        <dbReference type="ARBA" id="ARBA00005985"/>
    </source>
</evidence>
<evidence type="ECO:0000256" key="2">
    <source>
        <dbReference type="ARBA" id="ARBA00004141"/>
    </source>
</evidence>
<evidence type="ECO:0000256" key="6">
    <source>
        <dbReference type="ARBA" id="ARBA00022679"/>
    </source>
</evidence>
<evidence type="ECO:0000313" key="16">
    <source>
        <dbReference type="Proteomes" id="UP000231990"/>
    </source>
</evidence>
<dbReference type="GO" id="GO:0008412">
    <property type="term" value="F:4-hydroxybenzoate polyprenyltransferase activity"/>
    <property type="evidence" value="ECO:0007669"/>
    <property type="project" value="UniProtKB-EC"/>
</dbReference>
<feature type="transmembrane region" description="Helical" evidence="12">
    <location>
        <begin position="169"/>
        <end position="191"/>
    </location>
</feature>
<comment type="caution">
    <text evidence="14">The sequence shown here is derived from an EMBL/GenBank/DDBJ whole genome shotgun (WGS) entry which is preliminary data.</text>
</comment>
<accession>A0A2M9ZII6</accession>
<dbReference type="AlphaFoldDB" id="A0A2M9ZII6"/>
<keyword evidence="5" id="KW-0997">Cell inner membrane</keyword>
<evidence type="ECO:0000256" key="4">
    <source>
        <dbReference type="ARBA" id="ARBA00022475"/>
    </source>
</evidence>
<gene>
    <name evidence="13" type="ORF">CH360_15775</name>
    <name evidence="14" type="ORF">CH373_17315</name>
</gene>
<feature type="transmembrane region" description="Helical" evidence="12">
    <location>
        <begin position="51"/>
        <end position="72"/>
    </location>
</feature>
<evidence type="ECO:0000256" key="10">
    <source>
        <dbReference type="ARBA" id="ARBA00023136"/>
    </source>
</evidence>
<reference evidence="15 16" key="1">
    <citation type="submission" date="2017-07" db="EMBL/GenBank/DDBJ databases">
        <title>Leptospira spp. isolated from tropical soils.</title>
        <authorList>
            <person name="Thibeaux R."/>
            <person name="Iraola G."/>
            <person name="Ferres I."/>
            <person name="Bierque E."/>
            <person name="Girault D."/>
            <person name="Soupe-Gilbert M.-E."/>
            <person name="Picardeau M."/>
            <person name="Goarant C."/>
        </authorList>
    </citation>
    <scope>NUCLEOTIDE SEQUENCE [LARGE SCALE GENOMIC DNA]</scope>
    <source>
        <strain evidence="14 16">FH1-B-B1</strain>
        <strain evidence="13 15">FH1-B-C1</strain>
    </source>
</reference>
<evidence type="ECO:0000256" key="7">
    <source>
        <dbReference type="ARBA" id="ARBA00022688"/>
    </source>
</evidence>
<dbReference type="CDD" id="cd13959">
    <property type="entry name" value="PT_UbiA_COQ2"/>
    <property type="match status" value="1"/>
</dbReference>
<keyword evidence="8 12" id="KW-0812">Transmembrane</keyword>
<evidence type="ECO:0000256" key="11">
    <source>
        <dbReference type="ARBA" id="ARBA00034524"/>
    </source>
</evidence>
<feature type="transmembrane region" description="Helical" evidence="12">
    <location>
        <begin position="118"/>
        <end position="137"/>
    </location>
</feature>
<dbReference type="EC" id="2.5.1.39" evidence="11"/>
<evidence type="ECO:0000313" key="14">
    <source>
        <dbReference type="EMBL" id="PJZ71880.1"/>
    </source>
</evidence>
<keyword evidence="10 12" id="KW-0472">Membrane</keyword>
<keyword evidence="15" id="KW-1185">Reference proteome</keyword>
<evidence type="ECO:0000256" key="8">
    <source>
        <dbReference type="ARBA" id="ARBA00022692"/>
    </source>
</evidence>
<evidence type="ECO:0000256" key="5">
    <source>
        <dbReference type="ARBA" id="ARBA00022519"/>
    </source>
</evidence>
<evidence type="ECO:0000256" key="12">
    <source>
        <dbReference type="SAM" id="Phobius"/>
    </source>
</evidence>
<comment type="cofactor">
    <cofactor evidence="1">
        <name>Mg(2+)</name>
        <dbReference type="ChEBI" id="CHEBI:18420"/>
    </cofactor>
</comment>
<sequence>MIDWTIQRVSKFGSFVKFSHTLFALPFAGIACILAFLEPDFASLSSWGVRLIWILVCMVSARSAAMGFNRWADKKIDAKNPRTANREIPSGQISDRSAVLFILGFSILFFISSWFLNSLAFALSFPTLLLLFTYSYTKRFTFFCHLYLGFSIGLAPLATWVGLTGEISWIPFLWTIGLAFNLAGFDILYAIQDEEFDRKEGLHSIPAKFGRTKSLWISRFCHVLSIVFLGIAGRSSGLQDIFWIFWAVTGFLLFREQKIAIDHADGVFPLEFYRIHSYISGVLFLGILVETLPRIIFKIRMLSGV</sequence>
<dbReference type="Proteomes" id="UP000231962">
    <property type="component" value="Unassembled WGS sequence"/>
</dbReference>
<dbReference type="FunFam" id="1.10.357.140:FF:000008">
    <property type="entry name" value="4-hydroxybenzoate octaprenyltransferase"/>
    <property type="match status" value="1"/>
</dbReference>
<feature type="transmembrane region" description="Helical" evidence="12">
    <location>
        <begin position="93"/>
        <end position="112"/>
    </location>
</feature>
<keyword evidence="9 12" id="KW-1133">Transmembrane helix</keyword>
<dbReference type="InterPro" id="IPR039653">
    <property type="entry name" value="Prenyltransferase"/>
</dbReference>
<feature type="transmembrane region" description="Helical" evidence="12">
    <location>
        <begin position="275"/>
        <end position="297"/>
    </location>
</feature>
<keyword evidence="7" id="KW-0831">Ubiquinone biosynthesis</keyword>
<proteinExistence type="inferred from homology"/>
<comment type="subcellular location">
    <subcellularLocation>
        <location evidence="2">Membrane</location>
        <topology evidence="2">Multi-pass membrane protein</topology>
    </subcellularLocation>
</comment>
<feature type="transmembrane region" description="Helical" evidence="12">
    <location>
        <begin position="212"/>
        <end position="231"/>
    </location>
</feature>
<protein>
    <recommendedName>
        <fullName evidence="11">4-hydroxybenzoate polyprenyltransferase</fullName>
        <ecNumber evidence="11">2.5.1.39</ecNumber>
    </recommendedName>
</protein>
<dbReference type="InterPro" id="IPR044878">
    <property type="entry name" value="UbiA_sf"/>
</dbReference>
<feature type="transmembrane region" description="Helical" evidence="12">
    <location>
        <begin position="144"/>
        <end position="163"/>
    </location>
</feature>
<feature type="transmembrane region" description="Helical" evidence="12">
    <location>
        <begin position="237"/>
        <end position="254"/>
    </location>
</feature>
<dbReference type="RefSeq" id="WP_100715016.1">
    <property type="nucleotide sequence ID" value="NZ_NPDY01000020.1"/>
</dbReference>
<dbReference type="Pfam" id="PF01040">
    <property type="entry name" value="UbiA"/>
    <property type="match status" value="1"/>
</dbReference>
<dbReference type="Gene3D" id="1.10.357.140">
    <property type="entry name" value="UbiA prenyltransferase"/>
    <property type="match status" value="1"/>
</dbReference>
<dbReference type="EMBL" id="NPDZ01000017">
    <property type="protein sequence ID" value="PJZ71880.1"/>
    <property type="molecule type" value="Genomic_DNA"/>
</dbReference>
<dbReference type="InterPro" id="IPR006371">
    <property type="entry name" value="Polyprenyltransferase_UbiA-li"/>
</dbReference>
<dbReference type="PANTHER" id="PTHR11048">
    <property type="entry name" value="PRENYLTRANSFERASES"/>
    <property type="match status" value="1"/>
</dbReference>
<dbReference type="GO" id="GO:0006744">
    <property type="term" value="P:ubiquinone biosynthetic process"/>
    <property type="evidence" value="ECO:0007669"/>
    <property type="project" value="UniProtKB-KW"/>
</dbReference>
<dbReference type="InterPro" id="IPR000537">
    <property type="entry name" value="UbiA_prenyltransferase"/>
</dbReference>
<keyword evidence="6 14" id="KW-0808">Transferase</keyword>
<evidence type="ECO:0000313" key="13">
    <source>
        <dbReference type="EMBL" id="PJZ68550.1"/>
    </source>
</evidence>
<dbReference type="Gene3D" id="1.20.120.1780">
    <property type="entry name" value="UbiA prenyltransferase"/>
    <property type="match status" value="1"/>
</dbReference>
<dbReference type="Proteomes" id="UP000231990">
    <property type="component" value="Unassembled WGS sequence"/>
</dbReference>
<dbReference type="PANTHER" id="PTHR11048:SF28">
    <property type="entry name" value="4-HYDROXYBENZOATE POLYPRENYLTRANSFERASE, MITOCHONDRIAL"/>
    <property type="match status" value="1"/>
</dbReference>
<name>A0A2M9ZII6_9LEPT</name>
<evidence type="ECO:0000256" key="9">
    <source>
        <dbReference type="ARBA" id="ARBA00022989"/>
    </source>
</evidence>
<keyword evidence="4" id="KW-1003">Cell membrane</keyword>
<evidence type="ECO:0000313" key="15">
    <source>
        <dbReference type="Proteomes" id="UP000231962"/>
    </source>
</evidence>
<comment type="similarity">
    <text evidence="3">Belongs to the UbiA prenyltransferase family.</text>
</comment>